<keyword evidence="1" id="KW-0378">Hydrolase</keyword>
<dbReference type="Gene3D" id="3.40.50.1820">
    <property type="entry name" value="alpha/beta hydrolase"/>
    <property type="match status" value="1"/>
</dbReference>
<evidence type="ECO:0000313" key="4">
    <source>
        <dbReference type="Proteomes" id="UP000054279"/>
    </source>
</evidence>
<evidence type="ECO:0000256" key="1">
    <source>
        <dbReference type="ARBA" id="ARBA00022801"/>
    </source>
</evidence>
<dbReference type="GO" id="GO:0008239">
    <property type="term" value="F:dipeptidyl-peptidase activity"/>
    <property type="evidence" value="ECO:0007669"/>
    <property type="project" value="InterPro"/>
</dbReference>
<dbReference type="InterPro" id="IPR050585">
    <property type="entry name" value="Xaa-Pro_dipeptidyl-ppase/CocE"/>
</dbReference>
<keyword evidence="4" id="KW-1185">Reference proteome</keyword>
<dbReference type="InterPro" id="IPR008979">
    <property type="entry name" value="Galactose-bd-like_sf"/>
</dbReference>
<dbReference type="Pfam" id="PF02129">
    <property type="entry name" value="Peptidase_S15"/>
    <property type="match status" value="1"/>
</dbReference>
<evidence type="ECO:0000259" key="2">
    <source>
        <dbReference type="SMART" id="SM00939"/>
    </source>
</evidence>
<name>A0A0C9UM13_SPHS4</name>
<accession>A0A0C9UM13</accession>
<gene>
    <name evidence="3" type="ORF">M422DRAFT_235107</name>
</gene>
<dbReference type="Proteomes" id="UP000054279">
    <property type="component" value="Unassembled WGS sequence"/>
</dbReference>
<dbReference type="OrthoDB" id="416441at2759"/>
<dbReference type="SMART" id="SM00939">
    <property type="entry name" value="PepX_C"/>
    <property type="match status" value="1"/>
</dbReference>
<dbReference type="InterPro" id="IPR029058">
    <property type="entry name" value="AB_hydrolase_fold"/>
</dbReference>
<dbReference type="InterPro" id="IPR013736">
    <property type="entry name" value="Xaa-Pro_dipept_C"/>
</dbReference>
<dbReference type="AlphaFoldDB" id="A0A0C9UM13"/>
<dbReference type="HOGENOM" id="CLU_015590_2_1_1"/>
<dbReference type="Pfam" id="PF08530">
    <property type="entry name" value="PepX_C"/>
    <property type="match status" value="1"/>
</dbReference>
<dbReference type="Gene3D" id="1.10.3020.20">
    <property type="match status" value="1"/>
</dbReference>
<dbReference type="InterPro" id="IPR005674">
    <property type="entry name" value="CocE/Ser_esterase"/>
</dbReference>
<dbReference type="InterPro" id="IPR000383">
    <property type="entry name" value="Xaa-Pro-like_dom"/>
</dbReference>
<organism evidence="3 4">
    <name type="scientific">Sphaerobolus stellatus (strain SS14)</name>
    <dbReference type="NCBI Taxonomy" id="990650"/>
    <lineage>
        <taxon>Eukaryota</taxon>
        <taxon>Fungi</taxon>
        <taxon>Dikarya</taxon>
        <taxon>Basidiomycota</taxon>
        <taxon>Agaricomycotina</taxon>
        <taxon>Agaricomycetes</taxon>
        <taxon>Phallomycetidae</taxon>
        <taxon>Geastrales</taxon>
        <taxon>Sphaerobolaceae</taxon>
        <taxon>Sphaerobolus</taxon>
    </lineage>
</organism>
<reference evidence="3 4" key="1">
    <citation type="submission" date="2014-06" db="EMBL/GenBank/DDBJ databases">
        <title>Evolutionary Origins and Diversification of the Mycorrhizal Mutualists.</title>
        <authorList>
            <consortium name="DOE Joint Genome Institute"/>
            <consortium name="Mycorrhizal Genomics Consortium"/>
            <person name="Kohler A."/>
            <person name="Kuo A."/>
            <person name="Nagy L.G."/>
            <person name="Floudas D."/>
            <person name="Copeland A."/>
            <person name="Barry K.W."/>
            <person name="Cichocki N."/>
            <person name="Veneault-Fourrey C."/>
            <person name="LaButti K."/>
            <person name="Lindquist E.A."/>
            <person name="Lipzen A."/>
            <person name="Lundell T."/>
            <person name="Morin E."/>
            <person name="Murat C."/>
            <person name="Riley R."/>
            <person name="Ohm R."/>
            <person name="Sun H."/>
            <person name="Tunlid A."/>
            <person name="Henrissat B."/>
            <person name="Grigoriev I.V."/>
            <person name="Hibbett D.S."/>
            <person name="Martin F."/>
        </authorList>
    </citation>
    <scope>NUCLEOTIDE SEQUENCE [LARGE SCALE GENOMIC DNA]</scope>
    <source>
        <strain evidence="3 4">SS14</strain>
    </source>
</reference>
<protein>
    <recommendedName>
        <fullName evidence="2">Xaa-Pro dipeptidyl-peptidase C-terminal domain-containing protein</fullName>
    </recommendedName>
</protein>
<evidence type="ECO:0000313" key="3">
    <source>
        <dbReference type="EMBL" id="KIJ29847.1"/>
    </source>
</evidence>
<dbReference type="NCBIfam" id="TIGR00976">
    <property type="entry name" value="CocE_NonD"/>
    <property type="match status" value="1"/>
</dbReference>
<feature type="domain" description="Xaa-Pro dipeptidyl-peptidase C-terminal" evidence="2">
    <location>
        <begin position="309"/>
        <end position="575"/>
    </location>
</feature>
<dbReference type="PANTHER" id="PTHR43056">
    <property type="entry name" value="PEPTIDASE S9 PROLYL OLIGOPEPTIDASE"/>
    <property type="match status" value="1"/>
</dbReference>
<dbReference type="SUPFAM" id="SSF49785">
    <property type="entry name" value="Galactose-binding domain-like"/>
    <property type="match status" value="1"/>
</dbReference>
<proteinExistence type="predicted"/>
<dbReference type="EMBL" id="KN837274">
    <property type="protein sequence ID" value="KIJ29847.1"/>
    <property type="molecule type" value="Genomic_DNA"/>
</dbReference>
<dbReference type="PANTHER" id="PTHR43056:SF10">
    <property type="entry name" value="COCE_NOND FAMILY, PUTATIVE (AFU_ORTHOLOGUE AFUA_7G00600)-RELATED"/>
    <property type="match status" value="1"/>
</dbReference>
<dbReference type="Gene3D" id="2.60.120.260">
    <property type="entry name" value="Galactose-binding domain-like"/>
    <property type="match status" value="1"/>
</dbReference>
<dbReference type="SUPFAM" id="SSF53474">
    <property type="entry name" value="alpha/beta-Hydrolases"/>
    <property type="match status" value="1"/>
</dbReference>
<sequence length="582" mass="65488">MPRFIMETNTDIPIPQKAGGGVLRCNVYRPLGTEHGEKFPVLMTLGPYGKDVPYENFHPASFAELPKEQKSQFSAWETPEPTYWPRQGYVVIRVDERGTGQSPGLLNTFSAQTMRDFKEAVEWASVQDWSNGKVGLTGISYYAITQWAVAALRPKGLTCIIPWEGMNDLYRDLEKRDGIMGNQFIETWYDRQVASGQYGLPGKAARNWGPDTIEDSLTKEELDKNNVDIRIENLRNKFIDDPYFAPTVYDLTNIEVPLLSVANLGGITLHLRGNVRGYARATSKNKWLYFITGRHDLPYYLPEYVALQKSFLDAWLKGKDDRGWLKGPNASDGVPAVNLLLRKGNPGFNSVDAERRFPRRTETEWPLERTQYTKYYLSANKGLSTTKDIAEKKFTFAGLTGNALQFVTAPFEQETEITGHIVANLVLAIEPDESGKVPKDMDLFVTLRHLDSENKEIFYTGTMGDPAPVSKGWLRASLRAVDPTHPFHKHYQPHHPFTRAVVDYPPPTVPFEALVEIWPTNVVIAAGNKLVFEVSPRDTQGVGIFGLNHPEDRSSEVFGGSNALYVGGSHESWIQFPIIPSQ</sequence>